<dbReference type="SUPFAM" id="SSF53335">
    <property type="entry name" value="S-adenosyl-L-methionine-dependent methyltransferases"/>
    <property type="match status" value="1"/>
</dbReference>
<dbReference type="Pfam" id="PF13649">
    <property type="entry name" value="Methyltransf_25"/>
    <property type="match status" value="1"/>
</dbReference>
<sequence length="212" mass="24046">MRKNYIPAFNFDFLTPFYDLLLELIGYGYTQRIKVVKLLKLRGGEKLLDVGCGTGTLLQVAKQLHPEVNMFGVDIDNNVLSLARKKVNKNKLQIAFTQASANNLPFKDRTFDIVVSTLIFHHLPTQVKIQAISEIYRVLKPKGRFLLADFGRNNSFSIKLWSALAHLIKLPEAITIEDNLSGFIPNYLEKAGFKIMEVAPVYKGIQFLLCTK</sequence>
<proteinExistence type="predicted"/>
<comment type="caution">
    <text evidence="5">The sequence shown here is derived from an EMBL/GenBank/DDBJ whole genome shotgun (WGS) entry which is preliminary data.</text>
</comment>
<gene>
    <name evidence="5" type="ORF">A3D25_04485</name>
</gene>
<protein>
    <recommendedName>
        <fullName evidence="4">Methyltransferase domain-containing protein</fullName>
    </recommendedName>
</protein>
<dbReference type="Proteomes" id="UP000177328">
    <property type="component" value="Unassembled WGS sequence"/>
</dbReference>
<evidence type="ECO:0000256" key="2">
    <source>
        <dbReference type="ARBA" id="ARBA00022679"/>
    </source>
</evidence>
<evidence type="ECO:0000256" key="3">
    <source>
        <dbReference type="ARBA" id="ARBA00022691"/>
    </source>
</evidence>
<dbReference type="InterPro" id="IPR023576">
    <property type="entry name" value="UbiE/COQ5_MeTrFase_CS"/>
</dbReference>
<dbReference type="GO" id="GO:0032259">
    <property type="term" value="P:methylation"/>
    <property type="evidence" value="ECO:0007669"/>
    <property type="project" value="UniProtKB-KW"/>
</dbReference>
<keyword evidence="2" id="KW-0808">Transferase</keyword>
<dbReference type="Gene3D" id="3.40.50.150">
    <property type="entry name" value="Vaccinia Virus protein VP39"/>
    <property type="match status" value="1"/>
</dbReference>
<organism evidence="5 6">
    <name type="scientific">Candidatus Daviesbacteria bacterium RIFCSPHIGHO2_02_FULL_43_12</name>
    <dbReference type="NCBI Taxonomy" id="1797776"/>
    <lineage>
        <taxon>Bacteria</taxon>
        <taxon>Candidatus Daviesiibacteriota</taxon>
    </lineage>
</organism>
<dbReference type="GO" id="GO:0008168">
    <property type="term" value="F:methyltransferase activity"/>
    <property type="evidence" value="ECO:0007669"/>
    <property type="project" value="UniProtKB-KW"/>
</dbReference>
<keyword evidence="3" id="KW-0949">S-adenosyl-L-methionine</keyword>
<dbReference type="EMBL" id="MFDD01000014">
    <property type="protein sequence ID" value="OGE40031.1"/>
    <property type="molecule type" value="Genomic_DNA"/>
</dbReference>
<dbReference type="PANTHER" id="PTHR43591">
    <property type="entry name" value="METHYLTRANSFERASE"/>
    <property type="match status" value="1"/>
</dbReference>
<evidence type="ECO:0000256" key="1">
    <source>
        <dbReference type="ARBA" id="ARBA00022603"/>
    </source>
</evidence>
<dbReference type="InterPro" id="IPR029063">
    <property type="entry name" value="SAM-dependent_MTases_sf"/>
</dbReference>
<dbReference type="CDD" id="cd02440">
    <property type="entry name" value="AdoMet_MTases"/>
    <property type="match status" value="1"/>
</dbReference>
<accession>A0A1F5KHE3</accession>
<dbReference type="PROSITE" id="PS01184">
    <property type="entry name" value="UBIE_2"/>
    <property type="match status" value="1"/>
</dbReference>
<dbReference type="InterPro" id="IPR041698">
    <property type="entry name" value="Methyltransf_25"/>
</dbReference>
<feature type="domain" description="Methyltransferase" evidence="4">
    <location>
        <begin position="48"/>
        <end position="143"/>
    </location>
</feature>
<evidence type="ECO:0000259" key="4">
    <source>
        <dbReference type="Pfam" id="PF13649"/>
    </source>
</evidence>
<evidence type="ECO:0000313" key="5">
    <source>
        <dbReference type="EMBL" id="OGE40031.1"/>
    </source>
</evidence>
<evidence type="ECO:0000313" key="6">
    <source>
        <dbReference type="Proteomes" id="UP000177328"/>
    </source>
</evidence>
<dbReference type="AlphaFoldDB" id="A0A1F5KHE3"/>
<keyword evidence="1" id="KW-0489">Methyltransferase</keyword>
<reference evidence="5 6" key="1">
    <citation type="journal article" date="2016" name="Nat. Commun.">
        <title>Thousands of microbial genomes shed light on interconnected biogeochemical processes in an aquifer system.</title>
        <authorList>
            <person name="Anantharaman K."/>
            <person name="Brown C.T."/>
            <person name="Hug L.A."/>
            <person name="Sharon I."/>
            <person name="Castelle C.J."/>
            <person name="Probst A.J."/>
            <person name="Thomas B.C."/>
            <person name="Singh A."/>
            <person name="Wilkins M.J."/>
            <person name="Karaoz U."/>
            <person name="Brodie E.L."/>
            <person name="Williams K.H."/>
            <person name="Hubbard S.S."/>
            <person name="Banfield J.F."/>
        </authorList>
    </citation>
    <scope>NUCLEOTIDE SEQUENCE [LARGE SCALE GENOMIC DNA]</scope>
</reference>
<name>A0A1F5KHE3_9BACT</name>